<dbReference type="FunFam" id="3.90.550.50:FF:000001">
    <property type="entry name" value="Hexosyltransferase"/>
    <property type="match status" value="1"/>
</dbReference>
<keyword evidence="10" id="KW-0325">Glycoprotein</keyword>
<comment type="similarity">
    <text evidence="2 11">Belongs to the glycosyltransferase 31 family.</text>
</comment>
<evidence type="ECO:0000256" key="7">
    <source>
        <dbReference type="ARBA" id="ARBA00022989"/>
    </source>
</evidence>
<evidence type="ECO:0000256" key="10">
    <source>
        <dbReference type="ARBA" id="ARBA00023180"/>
    </source>
</evidence>
<name>A0AAW0YA48_CHEQU</name>
<dbReference type="GO" id="GO:0000139">
    <property type="term" value="C:Golgi membrane"/>
    <property type="evidence" value="ECO:0007669"/>
    <property type="project" value="UniProtKB-SubCell"/>
</dbReference>
<evidence type="ECO:0000256" key="11">
    <source>
        <dbReference type="RuleBase" id="RU363063"/>
    </source>
</evidence>
<sequence>MEGEVNVGVQDSTRGLEEDFGGCSKTLGDTWARLRRLRLTSILTSILKSRERTWCVVMVTMVVIVLSRTLQGHTDNLPSLYARDNVVLWDLQQQEDVLKRENDMNGNLSERWTDAANNTVEKRALRYVIEEPDLCRRYSDLEIISYVHSSPAMKQNRQLIRNTWGNLRYYQYIRMRVIFVFGAAKSADEQKKISEESDTYRDIIQLDFVDSYKNLSYKGVGALQWISEHCMHARWILKSDDDIVINVFSLVAFLKYYAAWETSANGAPPSKLLCAVWWGMPVLRGTGCAKWCVSMDEFPNSTFPTYCSGCAFVIPTYLAPRLYNAFFRVRFLWVDDAFISGVMAKAAGISHQPLHSLYELNHHLIEKNMIYGNRLFCHHPGAAGARAKWWPRIVLKETRHLPNSSEEVYS</sequence>
<keyword evidence="3 11" id="KW-0328">Glycosyltransferase</keyword>
<dbReference type="Pfam" id="PF01762">
    <property type="entry name" value="Galactosyl_T"/>
    <property type="match status" value="1"/>
</dbReference>
<dbReference type="GO" id="GO:0006493">
    <property type="term" value="P:protein O-linked glycosylation"/>
    <property type="evidence" value="ECO:0007669"/>
    <property type="project" value="TreeGrafter"/>
</dbReference>
<organism evidence="12 13">
    <name type="scientific">Cherax quadricarinatus</name>
    <name type="common">Australian red claw crayfish</name>
    <dbReference type="NCBI Taxonomy" id="27406"/>
    <lineage>
        <taxon>Eukaryota</taxon>
        <taxon>Metazoa</taxon>
        <taxon>Ecdysozoa</taxon>
        <taxon>Arthropoda</taxon>
        <taxon>Crustacea</taxon>
        <taxon>Multicrustacea</taxon>
        <taxon>Malacostraca</taxon>
        <taxon>Eumalacostraca</taxon>
        <taxon>Eucarida</taxon>
        <taxon>Decapoda</taxon>
        <taxon>Pleocyemata</taxon>
        <taxon>Astacidea</taxon>
        <taxon>Parastacoidea</taxon>
        <taxon>Parastacidae</taxon>
        <taxon>Cherax</taxon>
    </lineage>
</organism>
<evidence type="ECO:0000256" key="3">
    <source>
        <dbReference type="ARBA" id="ARBA00022676"/>
    </source>
</evidence>
<evidence type="ECO:0000256" key="2">
    <source>
        <dbReference type="ARBA" id="ARBA00008661"/>
    </source>
</evidence>
<dbReference type="Proteomes" id="UP001445076">
    <property type="component" value="Unassembled WGS sequence"/>
</dbReference>
<evidence type="ECO:0000313" key="13">
    <source>
        <dbReference type="Proteomes" id="UP001445076"/>
    </source>
</evidence>
<keyword evidence="9" id="KW-0472">Membrane</keyword>
<reference evidence="12 13" key="1">
    <citation type="journal article" date="2024" name="BMC Genomics">
        <title>Genome assembly of redclaw crayfish (Cherax quadricarinatus) provides insights into its immune adaptation and hypoxia tolerance.</title>
        <authorList>
            <person name="Liu Z."/>
            <person name="Zheng J."/>
            <person name="Li H."/>
            <person name="Fang K."/>
            <person name="Wang S."/>
            <person name="He J."/>
            <person name="Zhou D."/>
            <person name="Weng S."/>
            <person name="Chi M."/>
            <person name="Gu Z."/>
            <person name="He J."/>
            <person name="Li F."/>
            <person name="Wang M."/>
        </authorList>
    </citation>
    <scope>NUCLEOTIDE SEQUENCE [LARGE SCALE GENOMIC DNA]</scope>
    <source>
        <strain evidence="12">ZL_2023a</strain>
    </source>
</reference>
<evidence type="ECO:0000256" key="6">
    <source>
        <dbReference type="ARBA" id="ARBA00022968"/>
    </source>
</evidence>
<comment type="caution">
    <text evidence="12">The sequence shown here is derived from an EMBL/GenBank/DDBJ whole genome shotgun (WGS) entry which is preliminary data.</text>
</comment>
<accession>A0AAW0YA48</accession>
<gene>
    <name evidence="12" type="ORF">OTU49_000015</name>
</gene>
<evidence type="ECO:0000256" key="5">
    <source>
        <dbReference type="ARBA" id="ARBA00022692"/>
    </source>
</evidence>
<dbReference type="GO" id="GO:0016758">
    <property type="term" value="F:hexosyltransferase activity"/>
    <property type="evidence" value="ECO:0007669"/>
    <property type="project" value="InterPro"/>
</dbReference>
<dbReference type="EC" id="2.4.1.-" evidence="11"/>
<keyword evidence="6" id="KW-0735">Signal-anchor</keyword>
<evidence type="ECO:0000256" key="9">
    <source>
        <dbReference type="ARBA" id="ARBA00023136"/>
    </source>
</evidence>
<dbReference type="PANTHER" id="PTHR11214:SF364">
    <property type="entry name" value="HEXOSYLTRANSFERASE"/>
    <property type="match status" value="1"/>
</dbReference>
<keyword evidence="7" id="KW-1133">Transmembrane helix</keyword>
<keyword evidence="8 11" id="KW-0333">Golgi apparatus</keyword>
<evidence type="ECO:0000256" key="1">
    <source>
        <dbReference type="ARBA" id="ARBA00004323"/>
    </source>
</evidence>
<keyword evidence="13" id="KW-1185">Reference proteome</keyword>
<dbReference type="AlphaFoldDB" id="A0AAW0YA48"/>
<protein>
    <recommendedName>
        <fullName evidence="11">Hexosyltransferase</fullName>
        <ecNumber evidence="11">2.4.1.-</ecNumber>
    </recommendedName>
</protein>
<evidence type="ECO:0000313" key="12">
    <source>
        <dbReference type="EMBL" id="KAK8753512.1"/>
    </source>
</evidence>
<dbReference type="Gene3D" id="3.90.550.50">
    <property type="match status" value="1"/>
</dbReference>
<keyword evidence="5" id="KW-0812">Transmembrane</keyword>
<keyword evidence="4" id="KW-0808">Transferase</keyword>
<proteinExistence type="inferred from homology"/>
<dbReference type="InterPro" id="IPR002659">
    <property type="entry name" value="Glyco_trans_31"/>
</dbReference>
<evidence type="ECO:0000256" key="4">
    <source>
        <dbReference type="ARBA" id="ARBA00022679"/>
    </source>
</evidence>
<dbReference type="EMBL" id="JARKIK010000002">
    <property type="protein sequence ID" value="KAK8753512.1"/>
    <property type="molecule type" value="Genomic_DNA"/>
</dbReference>
<evidence type="ECO:0000256" key="8">
    <source>
        <dbReference type="ARBA" id="ARBA00023034"/>
    </source>
</evidence>
<comment type="subcellular location">
    <subcellularLocation>
        <location evidence="1 11">Golgi apparatus membrane</location>
        <topology evidence="1 11">Single-pass type II membrane protein</topology>
    </subcellularLocation>
</comment>
<dbReference type="PANTHER" id="PTHR11214">
    <property type="entry name" value="BETA-1,3-N-ACETYLGLUCOSAMINYLTRANSFERASE"/>
    <property type="match status" value="1"/>
</dbReference>